<feature type="active site" evidence="3">
    <location>
        <position position="231"/>
    </location>
</feature>
<evidence type="ECO:0000259" key="5">
    <source>
        <dbReference type="Pfam" id="PF00171"/>
    </source>
</evidence>
<dbReference type="RefSeq" id="WP_007472448.1">
    <property type="nucleotide sequence ID" value="NZ_KI391953.1"/>
</dbReference>
<dbReference type="Gene3D" id="3.40.309.10">
    <property type="entry name" value="Aldehyde Dehydrogenase, Chain A, domain 2"/>
    <property type="match status" value="1"/>
</dbReference>
<dbReference type="InterPro" id="IPR015590">
    <property type="entry name" value="Aldehyde_DH_dom"/>
</dbReference>
<dbReference type="Gene3D" id="3.40.605.10">
    <property type="entry name" value="Aldehyde Dehydrogenase, Chain A, domain 1"/>
    <property type="match status" value="1"/>
</dbReference>
<organism evidence="6 7">
    <name type="scientific">Segniliparus rugosus (strain ATCC BAA-974 / DSM 45345 / CCUG 50838 / CIP 108380 / JCM 13579 / CDC 945)</name>
    <dbReference type="NCBI Taxonomy" id="679197"/>
    <lineage>
        <taxon>Bacteria</taxon>
        <taxon>Bacillati</taxon>
        <taxon>Actinomycetota</taxon>
        <taxon>Actinomycetes</taxon>
        <taxon>Mycobacteriales</taxon>
        <taxon>Segniliparaceae</taxon>
        <taxon>Segniliparus</taxon>
    </lineage>
</organism>
<dbReference type="Pfam" id="PF00171">
    <property type="entry name" value="Aldedh"/>
    <property type="match status" value="1"/>
</dbReference>
<dbReference type="HOGENOM" id="CLU_005391_5_1_11"/>
<dbReference type="InterPro" id="IPR016162">
    <property type="entry name" value="Ald_DH_N"/>
</dbReference>
<accession>E5XVB3</accession>
<gene>
    <name evidence="6" type="ORF">HMPREF9336_03435</name>
</gene>
<dbReference type="OrthoDB" id="6882680at2"/>
<dbReference type="PROSITE" id="PS00687">
    <property type="entry name" value="ALDEHYDE_DEHYDR_GLU"/>
    <property type="match status" value="1"/>
</dbReference>
<dbReference type="InterPro" id="IPR029510">
    <property type="entry name" value="Ald_DH_CS_GLU"/>
</dbReference>
<protein>
    <recommendedName>
        <fullName evidence="5">Aldehyde dehydrogenase domain-containing protein</fullName>
    </recommendedName>
</protein>
<dbReference type="InterPro" id="IPR016161">
    <property type="entry name" value="Ald_DH/histidinol_DH"/>
</dbReference>
<dbReference type="STRING" id="679197.HMPREF9336_03435"/>
<comment type="caution">
    <text evidence="6">The sequence shown here is derived from an EMBL/GenBank/DDBJ whole genome shotgun (WGS) entry which is preliminary data.</text>
</comment>
<evidence type="ECO:0000256" key="2">
    <source>
        <dbReference type="ARBA" id="ARBA00023002"/>
    </source>
</evidence>
<dbReference type="Proteomes" id="UP000004816">
    <property type="component" value="Unassembled WGS sequence"/>
</dbReference>
<dbReference type="CDD" id="cd07099">
    <property type="entry name" value="ALDH_DDALDH"/>
    <property type="match status" value="1"/>
</dbReference>
<dbReference type="AlphaFoldDB" id="E5XVB3"/>
<dbReference type="PANTHER" id="PTHR11699">
    <property type="entry name" value="ALDEHYDE DEHYDROGENASE-RELATED"/>
    <property type="match status" value="1"/>
</dbReference>
<name>E5XVB3_SEGRC</name>
<evidence type="ECO:0000313" key="6">
    <source>
        <dbReference type="EMBL" id="EFV11726.1"/>
    </source>
</evidence>
<evidence type="ECO:0000313" key="7">
    <source>
        <dbReference type="Proteomes" id="UP000004816"/>
    </source>
</evidence>
<dbReference type="GO" id="GO:0016620">
    <property type="term" value="F:oxidoreductase activity, acting on the aldehyde or oxo group of donors, NAD or NADP as acceptor"/>
    <property type="evidence" value="ECO:0007669"/>
    <property type="project" value="InterPro"/>
</dbReference>
<proteinExistence type="inferred from homology"/>
<dbReference type="InterPro" id="IPR016163">
    <property type="entry name" value="Ald_DH_C"/>
</dbReference>
<dbReference type="SUPFAM" id="SSF53720">
    <property type="entry name" value="ALDH-like"/>
    <property type="match status" value="1"/>
</dbReference>
<reference evidence="6 7" key="1">
    <citation type="journal article" date="2011" name="Stand. Genomic Sci.">
        <title>High quality draft genome sequence of Segniliparus rugosus CDC 945(T)= (ATCC BAA-974(T)).</title>
        <authorList>
            <person name="Earl A.M."/>
            <person name="Desjardins C.A."/>
            <person name="Fitzgerald M.G."/>
            <person name="Arachchi H.M."/>
            <person name="Zeng Q."/>
            <person name="Mehta T."/>
            <person name="Griggs A."/>
            <person name="Birren B.W."/>
            <person name="Toney N.C."/>
            <person name="Carr J."/>
            <person name="Posey J."/>
            <person name="Butler W.R."/>
        </authorList>
    </citation>
    <scope>NUCLEOTIDE SEQUENCE [LARGE SCALE GENOMIC DNA]</scope>
    <source>
        <strain evidence="7">ATCC BAA-974 / DSM 45345 / CCUG 50838 / CIP 108380 / JCM 13579 / CDC 945</strain>
    </source>
</reference>
<evidence type="ECO:0000256" key="4">
    <source>
        <dbReference type="RuleBase" id="RU003345"/>
    </source>
</evidence>
<keyword evidence="7" id="KW-1185">Reference proteome</keyword>
<keyword evidence="2 4" id="KW-0560">Oxidoreductase</keyword>
<dbReference type="eggNOG" id="COG1012">
    <property type="taxonomic scope" value="Bacteria"/>
</dbReference>
<evidence type="ECO:0000256" key="1">
    <source>
        <dbReference type="ARBA" id="ARBA00009986"/>
    </source>
</evidence>
<dbReference type="EMBL" id="ACZI02000001">
    <property type="protein sequence ID" value="EFV11726.1"/>
    <property type="molecule type" value="Genomic_DNA"/>
</dbReference>
<comment type="similarity">
    <text evidence="1 4">Belongs to the aldehyde dehydrogenase family.</text>
</comment>
<evidence type="ECO:0000256" key="3">
    <source>
        <dbReference type="PROSITE-ProRule" id="PRU10007"/>
    </source>
</evidence>
<sequence>MSLIDVISPTDGRALGQVPDMSAAEVDEVVRGLRSAASRWAALTASQRARWLRKYRDWLLDHETELARLLQSETGKPWAEANLEIPYAVQAINYYSALAPGQLRDQRLRRHSLLAITKTQLLVWRPYPVVGVITPWNFPLGLSLLDAVPALLAGASVVVKPSEHTPLTVRAAVRGWTEIGAPPVFAAVTGAGATGAAVVEQVDYVQFTGSDRIGRAIAQRAAARLIPCGLELGGKDALLVLEDANIERAANAAVWGAMANAGQMCVSVERVYAHTDVYDQFVALVSEKARALRVGQDDQSYRADVGPLATSEQRQIVAAQVEEALSRGAVATVGGPTARDRDADGRYYPPTVLVDVDHSMDCMREETFGPLLPVMRIDTEDEAVALVNDSRYGLSATVFTADRRRAERVARRLDVGAVNINDVFANLFTLALQQAGCRESGLGVRNGAGALRKYCRPQAIVTARIQPRSEPTWYPYSALRGAIVHRIGRLIGGRGLARRLWR</sequence>
<feature type="domain" description="Aldehyde dehydrogenase" evidence="5">
    <location>
        <begin position="4"/>
        <end position="459"/>
    </location>
</feature>
<dbReference type="FunFam" id="3.40.309.10:FF:000009">
    <property type="entry name" value="Aldehyde dehydrogenase A"/>
    <property type="match status" value="1"/>
</dbReference>